<dbReference type="AlphaFoldDB" id="A0A1M4XNJ5"/>
<name>A0A1M4XNJ5_STRHI</name>
<keyword evidence="3" id="KW-1185">Reference proteome</keyword>
<dbReference type="Proteomes" id="UP000184501">
    <property type="component" value="Unassembled WGS sequence"/>
</dbReference>
<accession>A0A1M4XNJ5</accession>
<dbReference type="InterPro" id="IPR024520">
    <property type="entry name" value="DUF3558"/>
</dbReference>
<protein>
    <submittedName>
        <fullName evidence="2">Uncharacterized protein</fullName>
    </submittedName>
</protein>
<dbReference type="Pfam" id="PF12079">
    <property type="entry name" value="DUF3558"/>
    <property type="match status" value="1"/>
</dbReference>
<evidence type="ECO:0000256" key="1">
    <source>
        <dbReference type="SAM" id="MobiDB-lite"/>
    </source>
</evidence>
<evidence type="ECO:0000313" key="2">
    <source>
        <dbReference type="EMBL" id="SHE95035.1"/>
    </source>
</evidence>
<sequence>MRGTAQPTSGPATSAKTSSDALPSDVPRVPKALDTTRFQQDPCSILAPAQLQMFKLPSAGKPRKEPSPYCIWSDFSGPAKMGLSVTIATERDGLAGLYRRHKDFKVFEPLQIEDYPAAIVATALDKRPQGDCDVEFAATDKLSISVKTT</sequence>
<dbReference type="EMBL" id="FQVN01000002">
    <property type="protein sequence ID" value="SHE95035.1"/>
    <property type="molecule type" value="Genomic_DNA"/>
</dbReference>
<gene>
    <name evidence="2" type="ORF">SAMN05444320_10263</name>
</gene>
<evidence type="ECO:0000313" key="3">
    <source>
        <dbReference type="Proteomes" id="UP000184501"/>
    </source>
</evidence>
<feature type="compositionally biased region" description="Polar residues" evidence="1">
    <location>
        <begin position="1"/>
        <end position="21"/>
    </location>
</feature>
<feature type="region of interest" description="Disordered" evidence="1">
    <location>
        <begin position="1"/>
        <end position="34"/>
    </location>
</feature>
<organism evidence="2 3">
    <name type="scientific">Streptoalloteichus hindustanus</name>
    <dbReference type="NCBI Taxonomy" id="2017"/>
    <lineage>
        <taxon>Bacteria</taxon>
        <taxon>Bacillati</taxon>
        <taxon>Actinomycetota</taxon>
        <taxon>Actinomycetes</taxon>
        <taxon>Pseudonocardiales</taxon>
        <taxon>Pseudonocardiaceae</taxon>
        <taxon>Streptoalloteichus</taxon>
    </lineage>
</organism>
<proteinExistence type="predicted"/>
<reference evidence="2 3" key="1">
    <citation type="submission" date="2016-11" db="EMBL/GenBank/DDBJ databases">
        <authorList>
            <person name="Jaros S."/>
            <person name="Januszkiewicz K."/>
            <person name="Wedrychowicz H."/>
        </authorList>
    </citation>
    <scope>NUCLEOTIDE SEQUENCE [LARGE SCALE GENOMIC DNA]</scope>
    <source>
        <strain evidence="2 3">DSM 44523</strain>
    </source>
</reference>